<dbReference type="EMBL" id="WJJP01000431">
    <property type="protein sequence ID" value="MBD3325558.1"/>
    <property type="molecule type" value="Genomic_DNA"/>
</dbReference>
<dbReference type="AlphaFoldDB" id="A0A9D5Q6N2"/>
<dbReference type="Proteomes" id="UP000649604">
    <property type="component" value="Unassembled WGS sequence"/>
</dbReference>
<reference evidence="1" key="1">
    <citation type="submission" date="2019-11" db="EMBL/GenBank/DDBJ databases">
        <title>Microbial mats filling the niche in hypersaline microbial mats.</title>
        <authorList>
            <person name="Wong H.L."/>
            <person name="Macleod F.I."/>
            <person name="White R.A. III"/>
            <person name="Burns B.P."/>
        </authorList>
    </citation>
    <scope>NUCLEOTIDE SEQUENCE</scope>
    <source>
        <strain evidence="1">Rbin_158</strain>
    </source>
</reference>
<accession>A0A9D5Q6N2</accession>
<sequence length="80" mass="9501">MIQQRIVVEVQDQEKADLLYQLLDALDFVTCISTEDIHEEKPRQLDMETHSQEFFSYAGLWAEHDVTITSIRQKAWPRHQ</sequence>
<comment type="caution">
    <text evidence="1">The sequence shown here is derived from an EMBL/GenBank/DDBJ whole genome shotgun (WGS) entry which is preliminary data.</text>
</comment>
<organism evidence="1 2">
    <name type="scientific">candidate division KSB3 bacterium</name>
    <dbReference type="NCBI Taxonomy" id="2044937"/>
    <lineage>
        <taxon>Bacteria</taxon>
        <taxon>candidate division KSB3</taxon>
    </lineage>
</organism>
<evidence type="ECO:0000313" key="1">
    <source>
        <dbReference type="EMBL" id="MBD3325558.1"/>
    </source>
</evidence>
<evidence type="ECO:0000313" key="2">
    <source>
        <dbReference type="Proteomes" id="UP000649604"/>
    </source>
</evidence>
<name>A0A9D5Q6N2_9BACT</name>
<protein>
    <submittedName>
        <fullName evidence="1">Uncharacterized protein</fullName>
    </submittedName>
</protein>
<gene>
    <name evidence="1" type="ORF">GF339_13290</name>
</gene>
<proteinExistence type="predicted"/>